<dbReference type="RefSeq" id="WP_342693180.1">
    <property type="nucleotide sequence ID" value="NZ_JBCGDP010000023.1"/>
</dbReference>
<keyword evidence="2" id="KW-1185">Reference proteome</keyword>
<evidence type="ECO:0000313" key="1">
    <source>
        <dbReference type="EMBL" id="MEM0578358.1"/>
    </source>
</evidence>
<comment type="caution">
    <text evidence="1">The sequence shown here is derived from an EMBL/GenBank/DDBJ whole genome shotgun (WGS) entry which is preliminary data.</text>
</comment>
<name>A0ABU9NUI1_9FLAO</name>
<proteinExistence type="predicted"/>
<evidence type="ECO:0000313" key="2">
    <source>
        <dbReference type="Proteomes" id="UP001468798"/>
    </source>
</evidence>
<dbReference type="EMBL" id="JBCGDP010000023">
    <property type="protein sequence ID" value="MEM0578358.1"/>
    <property type="molecule type" value="Genomic_DNA"/>
</dbReference>
<reference evidence="1 2" key="1">
    <citation type="submission" date="2024-03" db="EMBL/GenBank/DDBJ databases">
        <title>Two novel species of the genus Flavobacterium exhibiting potentially degradation of complex polysaccharides.</title>
        <authorList>
            <person name="Lian X."/>
        </authorList>
    </citation>
    <scope>NUCLEOTIDE SEQUENCE [LARGE SCALE GENOMIC DNA]</scope>
    <source>
        <strain evidence="1 2">N6</strain>
    </source>
</reference>
<gene>
    <name evidence="1" type="ORF">WFZ86_17780</name>
</gene>
<accession>A0ABU9NUI1</accession>
<protein>
    <submittedName>
        <fullName evidence="1">Uncharacterized protein</fullName>
    </submittedName>
</protein>
<sequence>MKNLYLFMLFIAGIIYSQDISNIRTLDTIFVRFKENKWQTKTILPEGSKGFKRWYILKFKEKSKIEYLQFWVSEYPNYKRRELGVKSDYQLIKKSDLRKIKSKIIGIDFFRKYGIYRSTYEAFEKCKVIYILDYSEVKKDEIPIYEVTKSSSYIMGE</sequence>
<dbReference type="Proteomes" id="UP001468798">
    <property type="component" value="Unassembled WGS sequence"/>
</dbReference>
<organism evidence="1 2">
    <name type="scientific">Flavobacterium polysaccharolyticum</name>
    <dbReference type="NCBI Taxonomy" id="3133148"/>
    <lineage>
        <taxon>Bacteria</taxon>
        <taxon>Pseudomonadati</taxon>
        <taxon>Bacteroidota</taxon>
        <taxon>Flavobacteriia</taxon>
        <taxon>Flavobacteriales</taxon>
        <taxon>Flavobacteriaceae</taxon>
        <taxon>Flavobacterium</taxon>
    </lineage>
</organism>